<gene>
    <name evidence="1" type="ORF">K1T71_012412</name>
</gene>
<evidence type="ECO:0000313" key="1">
    <source>
        <dbReference type="EMBL" id="KAJ0171649.1"/>
    </source>
</evidence>
<sequence>MRDGEKKGGEDSGGDRELIGGGVQNKNQRTEVQLDLQEERNEVDKGNEELMRKLEEHAALMRDSTMRIKDLQGEIDRHREELRESRVSYATAASPLRRSTRGARLSPPSHPDTVRTSGRRSRGRK</sequence>
<comment type="caution">
    <text evidence="1">The sequence shown here is derived from an EMBL/GenBank/DDBJ whole genome shotgun (WGS) entry which is preliminary data.</text>
</comment>
<name>A0ACC1CJ94_9NEOP</name>
<accession>A0ACC1CJ94</accession>
<dbReference type="Proteomes" id="UP000824533">
    <property type="component" value="Linkage Group LG23"/>
</dbReference>
<organism evidence="1 2">
    <name type="scientific">Dendrolimus kikuchii</name>
    <dbReference type="NCBI Taxonomy" id="765133"/>
    <lineage>
        <taxon>Eukaryota</taxon>
        <taxon>Metazoa</taxon>
        <taxon>Ecdysozoa</taxon>
        <taxon>Arthropoda</taxon>
        <taxon>Hexapoda</taxon>
        <taxon>Insecta</taxon>
        <taxon>Pterygota</taxon>
        <taxon>Neoptera</taxon>
        <taxon>Endopterygota</taxon>
        <taxon>Lepidoptera</taxon>
        <taxon>Glossata</taxon>
        <taxon>Ditrysia</taxon>
        <taxon>Bombycoidea</taxon>
        <taxon>Lasiocampidae</taxon>
        <taxon>Dendrolimus</taxon>
    </lineage>
</organism>
<keyword evidence="2" id="KW-1185">Reference proteome</keyword>
<proteinExistence type="predicted"/>
<reference evidence="1 2" key="1">
    <citation type="journal article" date="2021" name="Front. Genet.">
        <title>Chromosome-Level Genome Assembly Reveals Significant Gene Expansion in the Toll and IMD Signaling Pathways of Dendrolimus kikuchii.</title>
        <authorList>
            <person name="Zhou J."/>
            <person name="Wu P."/>
            <person name="Xiong Z."/>
            <person name="Liu N."/>
            <person name="Zhao N."/>
            <person name="Ji M."/>
            <person name="Qiu Y."/>
            <person name="Yang B."/>
        </authorList>
    </citation>
    <scope>NUCLEOTIDE SEQUENCE [LARGE SCALE GENOMIC DNA]</scope>
    <source>
        <strain evidence="1">Ann1</strain>
    </source>
</reference>
<evidence type="ECO:0000313" key="2">
    <source>
        <dbReference type="Proteomes" id="UP000824533"/>
    </source>
</evidence>
<dbReference type="EMBL" id="CM034409">
    <property type="protein sequence ID" value="KAJ0171649.1"/>
    <property type="molecule type" value="Genomic_DNA"/>
</dbReference>
<protein>
    <submittedName>
        <fullName evidence="1">Uncharacterized protein</fullName>
    </submittedName>
</protein>